<gene>
    <name evidence="2" type="ORF">GTP81_14255</name>
</gene>
<reference evidence="2 3" key="1">
    <citation type="submission" date="2019-12" db="EMBL/GenBank/DDBJ databases">
        <title>Novel species isolated from a subtropical stream in China.</title>
        <authorList>
            <person name="Lu H."/>
        </authorList>
    </citation>
    <scope>NUCLEOTIDE SEQUENCE [LARGE SCALE GENOMIC DNA]</scope>
    <source>
        <strain evidence="2 3">FT107W</strain>
    </source>
</reference>
<name>A0A845HKB7_9BURK</name>
<dbReference type="RefSeq" id="WP_161090507.1">
    <property type="nucleotide sequence ID" value="NZ_WWCV01000022.1"/>
</dbReference>
<keyword evidence="3" id="KW-1185">Reference proteome</keyword>
<feature type="region of interest" description="Disordered" evidence="1">
    <location>
        <begin position="19"/>
        <end position="44"/>
    </location>
</feature>
<dbReference type="EMBL" id="WWCV01000022">
    <property type="protein sequence ID" value="MYN17919.1"/>
    <property type="molecule type" value="Genomic_DNA"/>
</dbReference>
<evidence type="ECO:0000313" key="2">
    <source>
        <dbReference type="EMBL" id="MYN17919.1"/>
    </source>
</evidence>
<evidence type="ECO:0000256" key="1">
    <source>
        <dbReference type="SAM" id="MobiDB-lite"/>
    </source>
</evidence>
<organism evidence="2 3">
    <name type="scientific">Duganella vulcania</name>
    <dbReference type="NCBI Taxonomy" id="2692166"/>
    <lineage>
        <taxon>Bacteria</taxon>
        <taxon>Pseudomonadati</taxon>
        <taxon>Pseudomonadota</taxon>
        <taxon>Betaproteobacteria</taxon>
        <taxon>Burkholderiales</taxon>
        <taxon>Oxalobacteraceae</taxon>
        <taxon>Telluria group</taxon>
        <taxon>Duganella</taxon>
    </lineage>
</organism>
<comment type="caution">
    <text evidence="2">The sequence shown here is derived from an EMBL/GenBank/DDBJ whole genome shotgun (WGS) entry which is preliminary data.</text>
</comment>
<sequence>MTGVAFGVAFAKLVDMTDPILPSGNTQPVSPATEGGAQPRTEEERRIVDLVNAGLASGPAIPVDADFFERLKNKQARKG</sequence>
<protein>
    <submittedName>
        <fullName evidence="2">Uncharacterized protein</fullName>
    </submittedName>
</protein>
<proteinExistence type="predicted"/>
<dbReference type="Proteomes" id="UP000484875">
    <property type="component" value="Unassembled WGS sequence"/>
</dbReference>
<accession>A0A845HKB7</accession>
<dbReference type="AlphaFoldDB" id="A0A845HKB7"/>
<evidence type="ECO:0000313" key="3">
    <source>
        <dbReference type="Proteomes" id="UP000484875"/>
    </source>
</evidence>